<evidence type="ECO:0000313" key="2">
    <source>
        <dbReference type="Proteomes" id="UP001501759"/>
    </source>
</evidence>
<proteinExistence type="predicted"/>
<comment type="caution">
    <text evidence="1">The sequence shown here is derived from an EMBL/GenBank/DDBJ whole genome shotgun (WGS) entry which is preliminary data.</text>
</comment>
<protein>
    <submittedName>
        <fullName evidence="1">Uncharacterized protein</fullName>
    </submittedName>
</protein>
<reference evidence="2" key="1">
    <citation type="journal article" date="2019" name="Int. J. Syst. Evol. Microbiol.">
        <title>The Global Catalogue of Microorganisms (GCM) 10K type strain sequencing project: providing services to taxonomists for standard genome sequencing and annotation.</title>
        <authorList>
            <consortium name="The Broad Institute Genomics Platform"/>
            <consortium name="The Broad Institute Genome Sequencing Center for Infectious Disease"/>
            <person name="Wu L."/>
            <person name="Ma J."/>
        </authorList>
    </citation>
    <scope>NUCLEOTIDE SEQUENCE [LARGE SCALE GENOMIC DNA]</scope>
    <source>
        <strain evidence="2">JCM 18409</strain>
    </source>
</reference>
<accession>A0ABP9J1G5</accession>
<organism evidence="1 2">
    <name type="scientific">Streptomyces siamensis</name>
    <dbReference type="NCBI Taxonomy" id="1274986"/>
    <lineage>
        <taxon>Bacteria</taxon>
        <taxon>Bacillati</taxon>
        <taxon>Actinomycetota</taxon>
        <taxon>Actinomycetes</taxon>
        <taxon>Kitasatosporales</taxon>
        <taxon>Streptomycetaceae</taxon>
        <taxon>Streptomyces</taxon>
    </lineage>
</organism>
<name>A0ABP9J1G5_9ACTN</name>
<dbReference type="Proteomes" id="UP001501759">
    <property type="component" value="Unassembled WGS sequence"/>
</dbReference>
<keyword evidence="2" id="KW-1185">Reference proteome</keyword>
<dbReference type="EMBL" id="BAABKB010000014">
    <property type="protein sequence ID" value="GAA5015843.1"/>
    <property type="molecule type" value="Genomic_DNA"/>
</dbReference>
<sequence>MPYELPSVNAVTMADDAMQGIALIGELAIVTGGYCGGFADVGERDQVRGRAHRSTRGTGRPILLSTKWQWSSPAICSVTAVPRNQSARVRRLRWRRSG</sequence>
<evidence type="ECO:0000313" key="1">
    <source>
        <dbReference type="EMBL" id="GAA5015843.1"/>
    </source>
</evidence>
<gene>
    <name evidence="1" type="ORF">GCM10023335_41080</name>
</gene>